<evidence type="ECO:0000256" key="9">
    <source>
        <dbReference type="SAM" id="Phobius"/>
    </source>
</evidence>
<dbReference type="InterPro" id="IPR000390">
    <property type="entry name" value="Small_drug/metabolite_transptr"/>
</dbReference>
<protein>
    <submittedName>
        <fullName evidence="10">SMR family transporter</fullName>
    </submittedName>
</protein>
<keyword evidence="2" id="KW-0813">Transport</keyword>
<dbReference type="Pfam" id="PF00893">
    <property type="entry name" value="Multi_Drug_Res"/>
    <property type="match status" value="1"/>
</dbReference>
<evidence type="ECO:0000256" key="6">
    <source>
        <dbReference type="ARBA" id="ARBA00023136"/>
    </source>
</evidence>
<keyword evidence="4 8" id="KW-0812">Transmembrane</keyword>
<comment type="subcellular location">
    <subcellularLocation>
        <location evidence="1 8">Cell membrane</location>
        <topology evidence="1 8">Multi-pass membrane protein</topology>
    </subcellularLocation>
</comment>
<dbReference type="PANTHER" id="PTHR30561">
    <property type="entry name" value="SMR FAMILY PROTON-DEPENDENT DRUG EFFLUX TRANSPORTER SUGE"/>
    <property type="match status" value="1"/>
</dbReference>
<dbReference type="Proteomes" id="UP001597213">
    <property type="component" value="Unassembled WGS sequence"/>
</dbReference>
<dbReference type="Gene3D" id="1.10.3730.20">
    <property type="match status" value="1"/>
</dbReference>
<dbReference type="InterPro" id="IPR045324">
    <property type="entry name" value="Small_multidrug_res"/>
</dbReference>
<feature type="transmembrane region" description="Helical" evidence="9">
    <location>
        <begin position="85"/>
        <end position="104"/>
    </location>
</feature>
<evidence type="ECO:0000256" key="1">
    <source>
        <dbReference type="ARBA" id="ARBA00004651"/>
    </source>
</evidence>
<feature type="transmembrane region" description="Helical" evidence="9">
    <location>
        <begin position="30"/>
        <end position="51"/>
    </location>
</feature>
<evidence type="ECO:0000313" key="11">
    <source>
        <dbReference type="Proteomes" id="UP001597213"/>
    </source>
</evidence>
<comment type="caution">
    <text evidence="10">The sequence shown here is derived from an EMBL/GenBank/DDBJ whole genome shotgun (WGS) entry which is preliminary data.</text>
</comment>
<evidence type="ECO:0000256" key="4">
    <source>
        <dbReference type="ARBA" id="ARBA00022692"/>
    </source>
</evidence>
<accession>A0ABW4R8G5</accession>
<organism evidence="10 11">
    <name type="scientific">Paracoccus pacificus</name>
    <dbReference type="NCBI Taxonomy" id="1463598"/>
    <lineage>
        <taxon>Bacteria</taxon>
        <taxon>Pseudomonadati</taxon>
        <taxon>Pseudomonadota</taxon>
        <taxon>Alphaproteobacteria</taxon>
        <taxon>Rhodobacterales</taxon>
        <taxon>Paracoccaceae</taxon>
        <taxon>Paracoccus</taxon>
    </lineage>
</organism>
<evidence type="ECO:0000256" key="7">
    <source>
        <dbReference type="ARBA" id="ARBA00038032"/>
    </source>
</evidence>
<dbReference type="EMBL" id="JBHUEN010000032">
    <property type="protein sequence ID" value="MFD1882400.1"/>
    <property type="molecule type" value="Genomic_DNA"/>
</dbReference>
<evidence type="ECO:0000256" key="2">
    <source>
        <dbReference type="ARBA" id="ARBA00022448"/>
    </source>
</evidence>
<keyword evidence="3" id="KW-1003">Cell membrane</keyword>
<keyword evidence="6 9" id="KW-0472">Membrane</keyword>
<keyword evidence="5 9" id="KW-1133">Transmembrane helix</keyword>
<sequence length="110" mass="12031">MTTYVYLLTAILAEVIGTSFLQRSEQFTRLWPTLIMALSYAVAFWLLSLTLRTVPLGIAYAIWSGLGIVLVSLAGLVFFQQRLDLPAIIGLAMIVGGVLVVNLFSNSVTH</sequence>
<comment type="similarity">
    <text evidence="7 8">Belongs to the drug/metabolite transporter (DMT) superfamily. Small multidrug resistance (SMR) (TC 2.A.7.1) family.</text>
</comment>
<reference evidence="11" key="1">
    <citation type="journal article" date="2019" name="Int. J. Syst. Evol. Microbiol.">
        <title>The Global Catalogue of Microorganisms (GCM) 10K type strain sequencing project: providing services to taxonomists for standard genome sequencing and annotation.</title>
        <authorList>
            <consortium name="The Broad Institute Genomics Platform"/>
            <consortium name="The Broad Institute Genome Sequencing Center for Infectious Disease"/>
            <person name="Wu L."/>
            <person name="Ma J."/>
        </authorList>
    </citation>
    <scope>NUCLEOTIDE SEQUENCE [LARGE SCALE GENOMIC DNA]</scope>
    <source>
        <strain evidence="11">CCUG 56029</strain>
    </source>
</reference>
<name>A0ABW4R8G5_9RHOB</name>
<keyword evidence="11" id="KW-1185">Reference proteome</keyword>
<dbReference type="RefSeq" id="WP_379142995.1">
    <property type="nucleotide sequence ID" value="NZ_JBHUEN010000032.1"/>
</dbReference>
<feature type="transmembrane region" description="Helical" evidence="9">
    <location>
        <begin position="58"/>
        <end position="79"/>
    </location>
</feature>
<evidence type="ECO:0000256" key="3">
    <source>
        <dbReference type="ARBA" id="ARBA00022475"/>
    </source>
</evidence>
<evidence type="ECO:0000313" key="10">
    <source>
        <dbReference type="EMBL" id="MFD1882400.1"/>
    </source>
</evidence>
<evidence type="ECO:0000256" key="8">
    <source>
        <dbReference type="RuleBase" id="RU003942"/>
    </source>
</evidence>
<proteinExistence type="inferred from homology"/>
<evidence type="ECO:0000256" key="5">
    <source>
        <dbReference type="ARBA" id="ARBA00022989"/>
    </source>
</evidence>
<dbReference type="SUPFAM" id="SSF103481">
    <property type="entry name" value="Multidrug resistance efflux transporter EmrE"/>
    <property type="match status" value="1"/>
</dbReference>
<dbReference type="InterPro" id="IPR037185">
    <property type="entry name" value="EmrE-like"/>
</dbReference>
<gene>
    <name evidence="10" type="ORF">ACFSCT_11810</name>
</gene>
<dbReference type="PANTHER" id="PTHR30561:SF1">
    <property type="entry name" value="MULTIDRUG TRANSPORTER EMRE"/>
    <property type="match status" value="1"/>
</dbReference>